<dbReference type="PANTHER" id="PTHR47938">
    <property type="entry name" value="RESPIRATORY COMPLEX I CHAPERONE (CIA84), PUTATIVE (AFU_ORTHOLOGUE AFUA_2G06020)-RELATED"/>
    <property type="match status" value="1"/>
</dbReference>
<dbReference type="GO" id="GO:0003729">
    <property type="term" value="F:mRNA binding"/>
    <property type="evidence" value="ECO:0007669"/>
    <property type="project" value="TreeGrafter"/>
</dbReference>
<dbReference type="PANTHER" id="PTHR47938:SF35">
    <property type="entry name" value="PENTATRICOPEPTIDE REPEAT-CONTAINING PROTEIN 4, MITOCHONDRIAL-RELATED"/>
    <property type="match status" value="1"/>
</dbReference>
<comment type="caution">
    <text evidence="5">The sequence shown here is derived from an EMBL/GenBank/DDBJ whole genome shotgun (WGS) entry which is preliminary data.</text>
</comment>
<sequence length="1285" mass="145497">MLERAKACLQSGARDSVRCAQSVSDPHRPWHCRSKRKLHASFWNHGAGDLDLPPWALPPPSPSGPLSIPRLKHDDKKRDMHGTGRDHDEESAPTSIASDGGLFLDFLYPPQALYWLSRTAGRPWERWERRDSKRLPDGFIQTSRAYASRAYFQDVPPGVERQEDAAQGEERIDASERPGLGPGQRLGKRTELPRTVPEEDETDKEFDSIETKLQSMEMRQSTHGFVDLPGDVAEAQSPVLQKLSNILLASQGSHRRLAPDKARSLSDRVLALYNSLDQVDKDDDRLRVEMLIWLSPYTSNDAEALCSELYRTIPSGLRDLRVYQAALDVFTRRGRHVQALILHKEALRNIPNGDQVTKTFFAYALQQRRWSLAVNIESQYETALMSGQQASGIKRSMFWFHVSQVPRILPHALVLAKYLSALQKARTINDQIVTFAAKIFREALLQEVGSLDPVHSKTSAAPQGGADLPKSSIGRLLSHISVVEDSPKLYEHLLLGMVGDGARYPYAQVHRIVSYTYAELRSKARREPYRMHEGLFMTLLDRLTRFWEMLEVDSEARHSLTVRELLKDWEHDHGKIKLDGVAHLLRWYARHGQLDKFEHWWSYLDQHYPAYEAQRAMLSSTIYIHARRGDLPKAKTAFAEVEKVTSQHNESPALQCWNVLIHAYSRADDLPGGLQVLSDAIERGLKPDEYSFHPIMEMLAKRGDVEGVKDLIHQYDTLAQKKQEAAFYGSLLQALANCGRLEEAESVLKSLITKVKTHKVRGSLTGSFDMVLTGHAMRRDIDATMRTYRWMQSERIRLDSNTFGALIQALTSYRQTNAAWKILRTVMPQHGCRPQAFHYALCMTGYANQREWDKALEVHEHMSKRKIKASFSTNAAYLDAKALKEIDEQQRFPGRYAEPMRLDNTIEALEQILQAGISDELALKQPQFGLGPEYGNNVSVAYMSHLIYRHGREHSFKAVKALLKKYKASTKQLDGIADSRPPIELLVSVMVAYHAMGEHGEVEKCWLLAKEQANEIAPSVPVHPLQPAVAEDSERQLDLMQIKPPMVDETPEAGFQTSADASYASGHSDTDPDTPVGAKQTLLPGTADDGPKTPEPSPGRAYILTRPLRHYLYSLAAQGRTRDILSTVSRLFTEGYTMDNRTWNAFVQMLCKSSPPLVLLAFTLTERFLIPNFPGWSFVNTAIGGYIPNPSARREGLQYIRARYLHPEQRIPQYRTFVTLGAAFLQLRTLEAIGRRGQNDDLKGMEKYVGTMKQVRQQAPKTLFAVQSMPTVDDNLQNRLLRRDG</sequence>
<evidence type="ECO:0000256" key="2">
    <source>
        <dbReference type="PROSITE-ProRule" id="PRU00708"/>
    </source>
</evidence>
<feature type="compositionally biased region" description="Basic and acidic residues" evidence="3">
    <location>
        <begin position="71"/>
        <end position="90"/>
    </location>
</feature>
<dbReference type="InterPro" id="IPR002885">
    <property type="entry name" value="PPR_rpt"/>
</dbReference>
<evidence type="ECO:0000313" key="6">
    <source>
        <dbReference type="Proteomes" id="UP000308549"/>
    </source>
</evidence>
<reference evidence="5 6" key="1">
    <citation type="submission" date="2017-03" db="EMBL/GenBank/DDBJ databases">
        <title>Genomes of endolithic fungi from Antarctica.</title>
        <authorList>
            <person name="Coleine C."/>
            <person name="Masonjones S."/>
            <person name="Stajich J.E."/>
        </authorList>
    </citation>
    <scope>NUCLEOTIDE SEQUENCE [LARGE SCALE GENOMIC DNA]</scope>
    <source>
        <strain evidence="5 6">CCFEE 6315</strain>
    </source>
</reference>
<dbReference type="GO" id="GO:0005739">
    <property type="term" value="C:mitochondrion"/>
    <property type="evidence" value="ECO:0007669"/>
    <property type="project" value="TreeGrafter"/>
</dbReference>
<dbReference type="Pfam" id="PF01535">
    <property type="entry name" value="PPR"/>
    <property type="match status" value="2"/>
</dbReference>
<feature type="repeat" description="PPR" evidence="2">
    <location>
        <begin position="799"/>
        <end position="834"/>
    </location>
</feature>
<dbReference type="InterPro" id="IPR033443">
    <property type="entry name" value="PROP1-like_PPR_dom"/>
</dbReference>
<gene>
    <name evidence="5" type="ORF">B0A50_02771</name>
</gene>
<evidence type="ECO:0000313" key="5">
    <source>
        <dbReference type="EMBL" id="TKA30052.1"/>
    </source>
</evidence>
<evidence type="ECO:0000256" key="3">
    <source>
        <dbReference type="SAM" id="MobiDB-lite"/>
    </source>
</evidence>
<dbReference type="Proteomes" id="UP000308549">
    <property type="component" value="Unassembled WGS sequence"/>
</dbReference>
<dbReference type="Gene3D" id="1.25.40.10">
    <property type="entry name" value="Tetratricopeptide repeat domain"/>
    <property type="match status" value="2"/>
</dbReference>
<accession>A0A4U0U621</accession>
<dbReference type="OrthoDB" id="185373at2759"/>
<keyword evidence="1" id="KW-0677">Repeat</keyword>
<dbReference type="EMBL" id="NAJL01000012">
    <property type="protein sequence ID" value="TKA30052.1"/>
    <property type="molecule type" value="Genomic_DNA"/>
</dbReference>
<dbReference type="InterPro" id="IPR011990">
    <property type="entry name" value="TPR-like_helical_dom_sf"/>
</dbReference>
<dbReference type="GO" id="GO:0140053">
    <property type="term" value="P:mitochondrial gene expression"/>
    <property type="evidence" value="ECO:0007669"/>
    <property type="project" value="TreeGrafter"/>
</dbReference>
<evidence type="ECO:0000256" key="1">
    <source>
        <dbReference type="ARBA" id="ARBA00022737"/>
    </source>
</evidence>
<feature type="repeat" description="PPR" evidence="2">
    <location>
        <begin position="835"/>
        <end position="869"/>
    </location>
</feature>
<keyword evidence="6" id="KW-1185">Reference proteome</keyword>
<feature type="region of interest" description="Disordered" evidence="3">
    <location>
        <begin position="1059"/>
        <end position="1100"/>
    </location>
</feature>
<dbReference type="PROSITE" id="PS51375">
    <property type="entry name" value="PPR"/>
    <property type="match status" value="3"/>
</dbReference>
<evidence type="ECO:0000259" key="4">
    <source>
        <dbReference type="Pfam" id="PF17177"/>
    </source>
</evidence>
<dbReference type="NCBIfam" id="TIGR00756">
    <property type="entry name" value="PPR"/>
    <property type="match status" value="2"/>
</dbReference>
<feature type="compositionally biased region" description="Basic and acidic residues" evidence="3">
    <location>
        <begin position="160"/>
        <end position="176"/>
    </location>
</feature>
<feature type="region of interest" description="Disordered" evidence="3">
    <location>
        <begin position="54"/>
        <end position="96"/>
    </location>
</feature>
<name>A0A4U0U621_9PEZI</name>
<feature type="repeat" description="PPR" evidence="2">
    <location>
        <begin position="653"/>
        <end position="687"/>
    </location>
</feature>
<dbReference type="Pfam" id="PF17177">
    <property type="entry name" value="PPR_long"/>
    <property type="match status" value="1"/>
</dbReference>
<feature type="domain" description="PROP1-like PPR" evidence="4">
    <location>
        <begin position="776"/>
        <end position="872"/>
    </location>
</feature>
<organism evidence="5 6">
    <name type="scientific">Salinomyces thailandicus</name>
    <dbReference type="NCBI Taxonomy" id="706561"/>
    <lineage>
        <taxon>Eukaryota</taxon>
        <taxon>Fungi</taxon>
        <taxon>Dikarya</taxon>
        <taxon>Ascomycota</taxon>
        <taxon>Pezizomycotina</taxon>
        <taxon>Dothideomycetes</taxon>
        <taxon>Dothideomycetidae</taxon>
        <taxon>Mycosphaerellales</taxon>
        <taxon>Teratosphaeriaceae</taxon>
        <taxon>Salinomyces</taxon>
    </lineage>
</organism>
<protein>
    <recommendedName>
        <fullName evidence="4">PROP1-like PPR domain-containing protein</fullName>
    </recommendedName>
</protein>
<feature type="region of interest" description="Disordered" evidence="3">
    <location>
        <begin position="154"/>
        <end position="206"/>
    </location>
</feature>
<proteinExistence type="predicted"/>